<evidence type="ECO:0000313" key="2">
    <source>
        <dbReference type="EMBL" id="KAF7262876.1"/>
    </source>
</evidence>
<dbReference type="Proteomes" id="UP000625711">
    <property type="component" value="Unassembled WGS sequence"/>
</dbReference>
<name>A0A834M085_RHYFE</name>
<organism evidence="2 3">
    <name type="scientific">Rhynchophorus ferrugineus</name>
    <name type="common">Red palm weevil</name>
    <name type="synonym">Curculio ferrugineus</name>
    <dbReference type="NCBI Taxonomy" id="354439"/>
    <lineage>
        <taxon>Eukaryota</taxon>
        <taxon>Metazoa</taxon>
        <taxon>Ecdysozoa</taxon>
        <taxon>Arthropoda</taxon>
        <taxon>Hexapoda</taxon>
        <taxon>Insecta</taxon>
        <taxon>Pterygota</taxon>
        <taxon>Neoptera</taxon>
        <taxon>Endopterygota</taxon>
        <taxon>Coleoptera</taxon>
        <taxon>Polyphaga</taxon>
        <taxon>Cucujiformia</taxon>
        <taxon>Curculionidae</taxon>
        <taxon>Dryophthorinae</taxon>
        <taxon>Rhynchophorus</taxon>
    </lineage>
</organism>
<evidence type="ECO:0000313" key="3">
    <source>
        <dbReference type="Proteomes" id="UP000625711"/>
    </source>
</evidence>
<proteinExistence type="predicted"/>
<protein>
    <submittedName>
        <fullName evidence="2">Uncharacterized protein</fullName>
    </submittedName>
</protein>
<feature type="non-terminal residue" evidence="2">
    <location>
        <position position="1"/>
    </location>
</feature>
<comment type="caution">
    <text evidence="2">The sequence shown here is derived from an EMBL/GenBank/DDBJ whole genome shotgun (WGS) entry which is preliminary data.</text>
</comment>
<dbReference type="EMBL" id="JAACXV010023676">
    <property type="protein sequence ID" value="KAF7262876.1"/>
    <property type="molecule type" value="Genomic_DNA"/>
</dbReference>
<evidence type="ECO:0000313" key="1">
    <source>
        <dbReference type="EMBL" id="KAF7262870.1"/>
    </source>
</evidence>
<dbReference type="AlphaFoldDB" id="A0A834M085"/>
<sequence>FPGPFKQPEGGEKQSRAFVRSVPDPSVRLVPSGLDNLSGFIVNLVHVVGKLKSKVVQRHSPLAGPDRAP</sequence>
<gene>
    <name evidence="2" type="ORF">GWI33_003941</name>
    <name evidence="1" type="ORF">GWI33_003946</name>
</gene>
<accession>A0A834M085</accession>
<reference evidence="2" key="1">
    <citation type="submission" date="2020-08" db="EMBL/GenBank/DDBJ databases">
        <title>Genome sequencing and assembly of the red palm weevil Rhynchophorus ferrugineus.</title>
        <authorList>
            <person name="Dias G.B."/>
            <person name="Bergman C.M."/>
            <person name="Manee M."/>
        </authorList>
    </citation>
    <scope>NUCLEOTIDE SEQUENCE</scope>
    <source>
        <strain evidence="2">AA-2017</strain>
        <tissue evidence="2">Whole larva</tissue>
    </source>
</reference>
<dbReference type="EMBL" id="JAACXV010023678">
    <property type="protein sequence ID" value="KAF7262870.1"/>
    <property type="molecule type" value="Genomic_DNA"/>
</dbReference>
<keyword evidence="3" id="KW-1185">Reference proteome</keyword>